<comment type="similarity">
    <text evidence="2">Belongs to the ABC transporter superfamily.</text>
</comment>
<keyword evidence="4" id="KW-1003">Cell membrane</keyword>
<evidence type="ECO:0000256" key="4">
    <source>
        <dbReference type="ARBA" id="ARBA00022475"/>
    </source>
</evidence>
<evidence type="ECO:0000256" key="7">
    <source>
        <dbReference type="ARBA" id="ARBA00023136"/>
    </source>
</evidence>
<dbReference type="InterPro" id="IPR027417">
    <property type="entry name" value="P-loop_NTPase"/>
</dbReference>
<organism evidence="9 10">
    <name type="scientific">Streptococcus ratti</name>
    <dbReference type="NCBI Taxonomy" id="1341"/>
    <lineage>
        <taxon>Bacteria</taxon>
        <taxon>Bacillati</taxon>
        <taxon>Bacillota</taxon>
        <taxon>Bacilli</taxon>
        <taxon>Lactobacillales</taxon>
        <taxon>Streptococcaceae</taxon>
        <taxon>Streptococcus</taxon>
    </lineage>
</organism>
<dbReference type="PROSITE" id="PS50893">
    <property type="entry name" value="ABC_TRANSPORTER_2"/>
    <property type="match status" value="1"/>
</dbReference>
<dbReference type="Pfam" id="PF00005">
    <property type="entry name" value="ABC_tran"/>
    <property type="match status" value="1"/>
</dbReference>
<proteinExistence type="inferred from homology"/>
<evidence type="ECO:0000313" key="9">
    <source>
        <dbReference type="EMBL" id="NMD48795.1"/>
    </source>
</evidence>
<protein>
    <submittedName>
        <fullName evidence="9">ABC transporter ATP-binding protein</fullName>
    </submittedName>
</protein>
<dbReference type="SMART" id="SM00382">
    <property type="entry name" value="AAA"/>
    <property type="match status" value="1"/>
</dbReference>
<keyword evidence="5" id="KW-0547">Nucleotide-binding</keyword>
<evidence type="ECO:0000259" key="8">
    <source>
        <dbReference type="PROSITE" id="PS50893"/>
    </source>
</evidence>
<accession>A0A7X9LCN4</accession>
<sequence length="350" mass="38974">MSKEKILQVNNLRVNFHTYAGEVKAIRDVSFDLEKGETLAIVGESGSGKSVTTRTLMGLSAKNAEISGDIEFKGRNLIDLKEEDWVNIRGNDISMIFQDPMTSLDPTMRIGLQIAEPIIKHEKLAKKEALARALDIMKKVGIPNAEEHINDYPHQWSGGMRQRAVIAIALATNPEILIADEPTTALDVTIQAQILHLMKEIQKNTESSIIFITHDLGVVAGMADRVAVMYAGKIVEYGTVDEVFYNPQHPYTWGLLNSMPTTSTAAGSLQSIPGTPPDLLHPPKGDAFAPRNEFALDIDLEEEPPFFKVSDSHYAATWLLDERAPQIVPPERILKRWEKWRSLKGEEPND</sequence>
<comment type="subcellular location">
    <subcellularLocation>
        <location evidence="1">Cell membrane</location>
        <topology evidence="1">Peripheral membrane protein</topology>
    </subcellularLocation>
</comment>
<feature type="domain" description="ABC transporter" evidence="8">
    <location>
        <begin position="7"/>
        <end position="256"/>
    </location>
</feature>
<evidence type="ECO:0000256" key="1">
    <source>
        <dbReference type="ARBA" id="ARBA00004202"/>
    </source>
</evidence>
<evidence type="ECO:0000256" key="2">
    <source>
        <dbReference type="ARBA" id="ARBA00005417"/>
    </source>
</evidence>
<evidence type="ECO:0000313" key="10">
    <source>
        <dbReference type="Proteomes" id="UP000532121"/>
    </source>
</evidence>
<keyword evidence="3" id="KW-0813">Transport</keyword>
<keyword evidence="7" id="KW-0472">Membrane</keyword>
<dbReference type="PANTHER" id="PTHR43297:SF2">
    <property type="entry name" value="DIPEPTIDE TRANSPORT ATP-BINDING PROTEIN DPPD"/>
    <property type="match status" value="1"/>
</dbReference>
<dbReference type="EMBL" id="JABASA010000005">
    <property type="protein sequence ID" value="NMD48795.1"/>
    <property type="molecule type" value="Genomic_DNA"/>
</dbReference>
<comment type="caution">
    <text evidence="9">The sequence shown here is derived from an EMBL/GenBank/DDBJ whole genome shotgun (WGS) entry which is preliminary data.</text>
</comment>
<keyword evidence="6 9" id="KW-0067">ATP-binding</keyword>
<dbReference type="InterPro" id="IPR013563">
    <property type="entry name" value="Oligopep_ABC_C"/>
</dbReference>
<dbReference type="CDD" id="cd03257">
    <property type="entry name" value="ABC_NikE_OppD_transporters"/>
    <property type="match status" value="1"/>
</dbReference>
<dbReference type="InterPro" id="IPR003439">
    <property type="entry name" value="ABC_transporter-like_ATP-bd"/>
</dbReference>
<dbReference type="Proteomes" id="UP000532121">
    <property type="component" value="Unassembled WGS sequence"/>
</dbReference>
<dbReference type="PANTHER" id="PTHR43297">
    <property type="entry name" value="OLIGOPEPTIDE TRANSPORT ATP-BINDING PROTEIN APPD"/>
    <property type="match status" value="1"/>
</dbReference>
<dbReference type="GO" id="GO:0005886">
    <property type="term" value="C:plasma membrane"/>
    <property type="evidence" value="ECO:0007669"/>
    <property type="project" value="UniProtKB-SubCell"/>
</dbReference>
<evidence type="ECO:0000256" key="3">
    <source>
        <dbReference type="ARBA" id="ARBA00022448"/>
    </source>
</evidence>
<dbReference type="RefSeq" id="WP_003090176.1">
    <property type="nucleotide sequence ID" value="NZ_CP043405.1"/>
</dbReference>
<dbReference type="SUPFAM" id="SSF52540">
    <property type="entry name" value="P-loop containing nucleoside triphosphate hydrolases"/>
    <property type="match status" value="1"/>
</dbReference>
<dbReference type="AlphaFoldDB" id="A0A7X9LCN4"/>
<evidence type="ECO:0000256" key="5">
    <source>
        <dbReference type="ARBA" id="ARBA00022741"/>
    </source>
</evidence>
<name>A0A7X9LCN4_STRRT</name>
<dbReference type="FunFam" id="3.40.50.300:FF:000016">
    <property type="entry name" value="Oligopeptide ABC transporter ATP-binding component"/>
    <property type="match status" value="1"/>
</dbReference>
<dbReference type="GO" id="GO:0016887">
    <property type="term" value="F:ATP hydrolysis activity"/>
    <property type="evidence" value="ECO:0007669"/>
    <property type="project" value="InterPro"/>
</dbReference>
<gene>
    <name evidence="9" type="ORF">HHO37_03685</name>
</gene>
<dbReference type="Gene3D" id="3.40.50.300">
    <property type="entry name" value="P-loop containing nucleotide triphosphate hydrolases"/>
    <property type="match status" value="1"/>
</dbReference>
<dbReference type="Pfam" id="PF08352">
    <property type="entry name" value="oligo_HPY"/>
    <property type="match status" value="1"/>
</dbReference>
<reference evidence="9 10" key="1">
    <citation type="submission" date="2020-04" db="EMBL/GenBank/DDBJ databases">
        <title>MicrobeNet Type strains.</title>
        <authorList>
            <person name="Nicholson A.C."/>
        </authorList>
    </citation>
    <scope>NUCLEOTIDE SEQUENCE [LARGE SCALE GENOMIC DNA]</scope>
    <source>
        <strain evidence="9 10">DSM 22768</strain>
    </source>
</reference>
<dbReference type="NCBIfam" id="TIGR01727">
    <property type="entry name" value="oligo_HPY"/>
    <property type="match status" value="1"/>
</dbReference>
<evidence type="ECO:0000256" key="6">
    <source>
        <dbReference type="ARBA" id="ARBA00022840"/>
    </source>
</evidence>
<dbReference type="InterPro" id="IPR050388">
    <property type="entry name" value="ABC_Ni/Peptide_Import"/>
</dbReference>
<dbReference type="GO" id="GO:0005524">
    <property type="term" value="F:ATP binding"/>
    <property type="evidence" value="ECO:0007669"/>
    <property type="project" value="UniProtKB-KW"/>
</dbReference>
<dbReference type="GO" id="GO:0015833">
    <property type="term" value="P:peptide transport"/>
    <property type="evidence" value="ECO:0007669"/>
    <property type="project" value="InterPro"/>
</dbReference>
<dbReference type="InterPro" id="IPR003593">
    <property type="entry name" value="AAA+_ATPase"/>
</dbReference>